<reference evidence="4 5" key="1">
    <citation type="submission" date="2021-11" db="EMBL/GenBank/DDBJ databases">
        <authorList>
            <person name="Liang Q."/>
            <person name="Mou H."/>
            <person name="Liu Z."/>
        </authorList>
    </citation>
    <scope>NUCLEOTIDE SEQUENCE [LARGE SCALE GENOMIC DNA]</scope>
    <source>
        <strain evidence="4 5">CHU3</strain>
    </source>
</reference>
<evidence type="ECO:0000313" key="5">
    <source>
        <dbReference type="Proteomes" id="UP001209701"/>
    </source>
</evidence>
<comment type="caution">
    <text evidence="4">The sequence shown here is derived from an EMBL/GenBank/DDBJ whole genome shotgun (WGS) entry which is preliminary data.</text>
</comment>
<evidence type="ECO:0000259" key="3">
    <source>
        <dbReference type="PROSITE" id="PS51186"/>
    </source>
</evidence>
<evidence type="ECO:0000256" key="2">
    <source>
        <dbReference type="ARBA" id="ARBA00023315"/>
    </source>
</evidence>
<keyword evidence="5" id="KW-1185">Reference proteome</keyword>
<keyword evidence="2" id="KW-0012">Acyltransferase</keyword>
<dbReference type="InterPro" id="IPR016181">
    <property type="entry name" value="Acyl_CoA_acyltransferase"/>
</dbReference>
<dbReference type="SUPFAM" id="SSF55729">
    <property type="entry name" value="Acyl-CoA N-acyltransferases (Nat)"/>
    <property type="match status" value="1"/>
</dbReference>
<dbReference type="RefSeq" id="WP_263573727.1">
    <property type="nucleotide sequence ID" value="NZ_JAJIRN010000012.1"/>
</dbReference>
<dbReference type="PROSITE" id="PS51186">
    <property type="entry name" value="GNAT"/>
    <property type="match status" value="1"/>
</dbReference>
<dbReference type="EMBL" id="JAJIRN010000012">
    <property type="protein sequence ID" value="MCV2371150.1"/>
    <property type="molecule type" value="Genomic_DNA"/>
</dbReference>
<dbReference type="InterPro" id="IPR000182">
    <property type="entry name" value="GNAT_dom"/>
</dbReference>
<dbReference type="InterPro" id="IPR050832">
    <property type="entry name" value="Bact_Acetyltransf"/>
</dbReference>
<dbReference type="Proteomes" id="UP001209701">
    <property type="component" value="Unassembled WGS sequence"/>
</dbReference>
<keyword evidence="1" id="KW-0808">Transferase</keyword>
<feature type="domain" description="N-acetyltransferase" evidence="3">
    <location>
        <begin position="6"/>
        <end position="145"/>
    </location>
</feature>
<accession>A0ABT2YM54</accession>
<dbReference type="Gene3D" id="3.40.630.30">
    <property type="match status" value="1"/>
</dbReference>
<dbReference type="Pfam" id="PF00583">
    <property type="entry name" value="Acetyltransf_1"/>
    <property type="match status" value="1"/>
</dbReference>
<proteinExistence type="predicted"/>
<sequence length="146" mass="16166">MKNMSLQFRAATTADIPAMSAIRLAVRENVLNNPARVTTQMYEDYLERLGRGWVCEQDGEIIGFSYAEMADGSIWALFVSPDKEGLGAGAPLLKLATEWLFSQGHPTVTLGTAANTRADRFYLAQGWTRGEMKDAVEVFYTLRAPV</sequence>
<dbReference type="CDD" id="cd04301">
    <property type="entry name" value="NAT_SF"/>
    <property type="match status" value="1"/>
</dbReference>
<protein>
    <submittedName>
        <fullName evidence="4">GNAT family N-acetyltransferase</fullName>
    </submittedName>
</protein>
<organism evidence="4 5">
    <name type="scientific">Roseateles oligotrophus</name>
    <dbReference type="NCBI Taxonomy" id="1769250"/>
    <lineage>
        <taxon>Bacteria</taxon>
        <taxon>Pseudomonadati</taxon>
        <taxon>Pseudomonadota</taxon>
        <taxon>Betaproteobacteria</taxon>
        <taxon>Burkholderiales</taxon>
        <taxon>Sphaerotilaceae</taxon>
        <taxon>Roseateles</taxon>
    </lineage>
</organism>
<dbReference type="PANTHER" id="PTHR43877">
    <property type="entry name" value="AMINOALKYLPHOSPHONATE N-ACETYLTRANSFERASE-RELATED-RELATED"/>
    <property type="match status" value="1"/>
</dbReference>
<evidence type="ECO:0000256" key="1">
    <source>
        <dbReference type="ARBA" id="ARBA00022679"/>
    </source>
</evidence>
<name>A0ABT2YM54_9BURK</name>
<evidence type="ECO:0000313" key="4">
    <source>
        <dbReference type="EMBL" id="MCV2371150.1"/>
    </source>
</evidence>
<gene>
    <name evidence="4" type="ORF">LNV07_23930</name>
</gene>